<keyword evidence="6 16" id="KW-0489">Methyltransferase</keyword>
<evidence type="ECO:0000256" key="15">
    <source>
        <dbReference type="SAM" id="Phobius"/>
    </source>
</evidence>
<accession>A0A1Y2CEL7</accession>
<name>A0A1Y2CEL7_9FUNG</name>
<reference evidence="16 17" key="1">
    <citation type="submission" date="2016-07" db="EMBL/GenBank/DDBJ databases">
        <title>Pervasive Adenine N6-methylation of Active Genes in Fungi.</title>
        <authorList>
            <consortium name="DOE Joint Genome Institute"/>
            <person name="Mondo S.J."/>
            <person name="Dannebaum R.O."/>
            <person name="Kuo R.C."/>
            <person name="Labutti K."/>
            <person name="Haridas S."/>
            <person name="Kuo A."/>
            <person name="Salamov A."/>
            <person name="Ahrendt S.R."/>
            <person name="Lipzen A."/>
            <person name="Sullivan W."/>
            <person name="Andreopoulos W.B."/>
            <person name="Clum A."/>
            <person name="Lindquist E."/>
            <person name="Daum C."/>
            <person name="Ramamoorthy G.K."/>
            <person name="Gryganskyi A."/>
            <person name="Culley D."/>
            <person name="Magnuson J.K."/>
            <person name="James T.Y."/>
            <person name="O'Malley M.A."/>
            <person name="Stajich J.E."/>
            <person name="Spatafora J.W."/>
            <person name="Visel A."/>
            <person name="Grigoriev I.V."/>
        </authorList>
    </citation>
    <scope>NUCLEOTIDE SEQUENCE [LARGE SCALE GENOMIC DNA]</scope>
    <source>
        <strain evidence="16 17">JEL800</strain>
    </source>
</reference>
<evidence type="ECO:0000313" key="16">
    <source>
        <dbReference type="EMBL" id="ORY45462.1"/>
    </source>
</evidence>
<dbReference type="SUPFAM" id="SSF53335">
    <property type="entry name" value="S-adenosyl-L-methionine-dependent methyltransferases"/>
    <property type="match status" value="1"/>
</dbReference>
<sequence>MAPAAFTPKDSVKSSAPVKYVVPPATVPVNGAGSLTFSNNQLIGTILAVPLIITLALGLALPWYFAVLLVTALPTFAVYNVWFANIAAPVRVQKGLPGNKRDAYIKVTDAALAAKFPTKIPMETFFEAYFDQKIELADDMMFVLEHRYEFINFVFTWGNAKFFLTQWIPETLWHSKKQDEDQVREHYDRGDDFYNWFLGPRMIYTSGIITDLTKPQTLEELQDNKLNLVCDKINLKKGEKMLDIGCGWGTLSVHAAKRGAKVTGVTLGRNQTAWGMAKAAEAGVADNVRILCMDYRDIPKEKYNKITCLEMAEHVGVRKFQEFLIQVREMLEDDGIFYLQIAGLRRAWQYEDLIWGLFMAKYVFPGADASAPLNWVLEQCERAGYEVAHTDTIGVHYSATIYRWYLNWVQNKEKVVSKYGVRWFRVWEIFLAWSSIIARQGSATCYQIVLHKNLNEYERTQFISRRTNASSY</sequence>
<dbReference type="EMBL" id="MCGO01000019">
    <property type="protein sequence ID" value="ORY45462.1"/>
    <property type="molecule type" value="Genomic_DNA"/>
</dbReference>
<evidence type="ECO:0000256" key="2">
    <source>
        <dbReference type="ARBA" id="ARBA00004760"/>
    </source>
</evidence>
<dbReference type="AlphaFoldDB" id="A0A1Y2CEL7"/>
<evidence type="ECO:0000256" key="10">
    <source>
        <dbReference type="ARBA" id="ARBA00022919"/>
    </source>
</evidence>
<dbReference type="Proteomes" id="UP000193642">
    <property type="component" value="Unassembled WGS sequence"/>
</dbReference>
<comment type="subcellular location">
    <subcellularLocation>
        <location evidence="1">Membrane</location>
        <topology evidence="1">Multi-pass membrane protein</topology>
    </subcellularLocation>
</comment>
<dbReference type="InterPro" id="IPR052290">
    <property type="entry name" value="Sphingo_C9-MT"/>
</dbReference>
<keyword evidence="9 15" id="KW-0812">Transmembrane</keyword>
<dbReference type="STRING" id="329046.A0A1Y2CEL7"/>
<dbReference type="InterPro" id="IPR029063">
    <property type="entry name" value="SAM-dependent_MTases_sf"/>
</dbReference>
<keyword evidence="8" id="KW-0949">S-adenosyl-L-methionine</keyword>
<keyword evidence="17" id="KW-1185">Reference proteome</keyword>
<evidence type="ECO:0000313" key="17">
    <source>
        <dbReference type="Proteomes" id="UP000193642"/>
    </source>
</evidence>
<dbReference type="GO" id="GO:0006665">
    <property type="term" value="P:sphingolipid metabolic process"/>
    <property type="evidence" value="ECO:0007669"/>
    <property type="project" value="UniProtKB-KW"/>
</dbReference>
<keyword evidence="13 15" id="KW-0472">Membrane</keyword>
<dbReference type="Gene3D" id="3.40.50.150">
    <property type="entry name" value="Vaccinia Virus protein VP39"/>
    <property type="match status" value="1"/>
</dbReference>
<keyword evidence="11 15" id="KW-1133">Transmembrane helix</keyword>
<dbReference type="Pfam" id="PF02353">
    <property type="entry name" value="CMAS"/>
    <property type="match status" value="1"/>
</dbReference>
<keyword evidence="12" id="KW-0443">Lipid metabolism</keyword>
<evidence type="ECO:0000256" key="5">
    <source>
        <dbReference type="ARBA" id="ARBA00022516"/>
    </source>
</evidence>
<comment type="similarity">
    <text evidence="4">Belongs to the CFA/CMAS family.</text>
</comment>
<keyword evidence="5" id="KW-0444">Lipid biosynthesis</keyword>
<dbReference type="GO" id="GO:0008168">
    <property type="term" value="F:methyltransferase activity"/>
    <property type="evidence" value="ECO:0007669"/>
    <property type="project" value="UniProtKB-KW"/>
</dbReference>
<comment type="pathway">
    <text evidence="3">Sphingolipid metabolism.</text>
</comment>
<evidence type="ECO:0000256" key="8">
    <source>
        <dbReference type="ARBA" id="ARBA00022691"/>
    </source>
</evidence>
<dbReference type="PANTHER" id="PTHR45197">
    <property type="entry name" value="SYNTHASE, PUTATIVE (AFU_ORTHOLOGUE AFUA_7G04190)-RELATED"/>
    <property type="match status" value="1"/>
</dbReference>
<evidence type="ECO:0000256" key="1">
    <source>
        <dbReference type="ARBA" id="ARBA00004141"/>
    </source>
</evidence>
<dbReference type="EC" id="2.1.1.317" evidence="14"/>
<organism evidence="16 17">
    <name type="scientific">Rhizoclosmatium globosum</name>
    <dbReference type="NCBI Taxonomy" id="329046"/>
    <lineage>
        <taxon>Eukaryota</taxon>
        <taxon>Fungi</taxon>
        <taxon>Fungi incertae sedis</taxon>
        <taxon>Chytridiomycota</taxon>
        <taxon>Chytridiomycota incertae sedis</taxon>
        <taxon>Chytridiomycetes</taxon>
        <taxon>Chytridiales</taxon>
        <taxon>Chytriomycetaceae</taxon>
        <taxon>Rhizoclosmatium</taxon>
    </lineage>
</organism>
<feature type="transmembrane region" description="Helical" evidence="15">
    <location>
        <begin position="42"/>
        <end position="65"/>
    </location>
</feature>
<keyword evidence="7 16" id="KW-0808">Transferase</keyword>
<dbReference type="PANTHER" id="PTHR45197:SF1">
    <property type="entry name" value="SPHINGOLIPID C9-METHYLTRANSFERASE A-RELATED"/>
    <property type="match status" value="1"/>
</dbReference>
<evidence type="ECO:0000256" key="12">
    <source>
        <dbReference type="ARBA" id="ARBA00023098"/>
    </source>
</evidence>
<dbReference type="GO" id="GO:0016020">
    <property type="term" value="C:membrane"/>
    <property type="evidence" value="ECO:0007669"/>
    <property type="project" value="UniProtKB-SubCell"/>
</dbReference>
<dbReference type="OrthoDB" id="412182at2759"/>
<evidence type="ECO:0000256" key="11">
    <source>
        <dbReference type="ARBA" id="ARBA00022989"/>
    </source>
</evidence>
<evidence type="ECO:0000256" key="6">
    <source>
        <dbReference type="ARBA" id="ARBA00022603"/>
    </source>
</evidence>
<feature type="transmembrane region" description="Helical" evidence="15">
    <location>
        <begin position="71"/>
        <end position="92"/>
    </location>
</feature>
<proteinExistence type="inferred from homology"/>
<dbReference type="CDD" id="cd02440">
    <property type="entry name" value="AdoMet_MTases"/>
    <property type="match status" value="1"/>
</dbReference>
<evidence type="ECO:0000256" key="14">
    <source>
        <dbReference type="ARBA" id="ARBA00039020"/>
    </source>
</evidence>
<evidence type="ECO:0000256" key="4">
    <source>
        <dbReference type="ARBA" id="ARBA00010815"/>
    </source>
</evidence>
<comment type="pathway">
    <text evidence="2">Lipid metabolism; sphingolipid metabolism.</text>
</comment>
<gene>
    <name evidence="16" type="ORF">BCR33DRAFT_697086</name>
</gene>
<keyword evidence="10" id="KW-0746">Sphingolipid metabolism</keyword>
<comment type="caution">
    <text evidence="16">The sequence shown here is derived from an EMBL/GenBank/DDBJ whole genome shotgun (WGS) entry which is preliminary data.</text>
</comment>
<dbReference type="GO" id="GO:0032259">
    <property type="term" value="P:methylation"/>
    <property type="evidence" value="ECO:0007669"/>
    <property type="project" value="UniProtKB-KW"/>
</dbReference>
<protein>
    <recommendedName>
        <fullName evidence="14">sphingolipid C(9)-methyltransferase</fullName>
        <ecNumber evidence="14">2.1.1.317</ecNumber>
    </recommendedName>
</protein>
<evidence type="ECO:0000256" key="3">
    <source>
        <dbReference type="ARBA" id="ARBA00004991"/>
    </source>
</evidence>
<evidence type="ECO:0000256" key="9">
    <source>
        <dbReference type="ARBA" id="ARBA00022692"/>
    </source>
</evidence>
<evidence type="ECO:0000256" key="7">
    <source>
        <dbReference type="ARBA" id="ARBA00022679"/>
    </source>
</evidence>
<evidence type="ECO:0000256" key="13">
    <source>
        <dbReference type="ARBA" id="ARBA00023136"/>
    </source>
</evidence>